<protein>
    <submittedName>
        <fullName evidence="1">Uncharacterized protein</fullName>
    </submittedName>
</protein>
<accession>A0A1B2E5J5</accession>
<dbReference type="KEGG" id="pib:BBD41_22825"/>
<dbReference type="AlphaFoldDB" id="A0A1B2E5J5"/>
<dbReference type="EMBL" id="CP016809">
    <property type="protein sequence ID" value="ANY75177.1"/>
    <property type="molecule type" value="Genomic_DNA"/>
</dbReference>
<sequence length="138" mass="16115">MKIVSQVQEEEVIAEFLFAEINSDRFKEGILNALGDHDLDLIIKPNLNNQAENQIRRNILGQTRGFSRNTDLFENFPTEVKWYKAFFDRQDLNEVMYINYSYWNQLSSNTRLPLQASKNIMNQIEVFGISNQGFLTST</sequence>
<dbReference type="RefSeq" id="WP_099478838.1">
    <property type="nucleotide sequence ID" value="NZ_CP016809.1"/>
</dbReference>
<gene>
    <name evidence="1" type="ORF">BBD41_22825</name>
</gene>
<name>A0A1B2E5J5_9BACL</name>
<reference evidence="1" key="1">
    <citation type="submission" date="2016-08" db="EMBL/GenBank/DDBJ databases">
        <title>Complete Genome Seqeunce of Paenibacillus sp. nov. IHBB 9852 from high altitute lake of Indian trans-Himalayas.</title>
        <authorList>
            <person name="Kiran S."/>
            <person name="Swarnkar M.K."/>
            <person name="Rana A."/>
            <person name="Tewari R."/>
            <person name="Gulati A."/>
        </authorList>
    </citation>
    <scope>NUCLEOTIDE SEQUENCE [LARGE SCALE GENOMIC DNA]</scope>
    <source>
        <strain evidence="1">IHBB 9852</strain>
    </source>
</reference>
<proteinExistence type="predicted"/>
<dbReference type="GeneID" id="48311123"/>
<evidence type="ECO:0000313" key="1">
    <source>
        <dbReference type="EMBL" id="ANY75177.1"/>
    </source>
</evidence>
<organism evidence="1">
    <name type="scientific">Paenibacillus ihbetae</name>
    <dbReference type="NCBI Taxonomy" id="1870820"/>
    <lineage>
        <taxon>Bacteria</taxon>
        <taxon>Bacillati</taxon>
        <taxon>Bacillota</taxon>
        <taxon>Bacilli</taxon>
        <taxon>Bacillales</taxon>
        <taxon>Paenibacillaceae</taxon>
        <taxon>Paenibacillus</taxon>
    </lineage>
</organism>